<evidence type="ECO:0000259" key="5">
    <source>
        <dbReference type="PROSITE" id="PS50839"/>
    </source>
</evidence>
<evidence type="ECO:0000313" key="7">
    <source>
        <dbReference type="Proteomes" id="UP000446658"/>
    </source>
</evidence>
<evidence type="ECO:0000313" key="6">
    <source>
        <dbReference type="EMBL" id="MTD32554.1"/>
    </source>
</evidence>
<gene>
    <name evidence="6" type="ORF">GKE73_02250</name>
</gene>
<dbReference type="SMART" id="SM01079">
    <property type="entry name" value="CHASE"/>
    <property type="match status" value="1"/>
</dbReference>
<comment type="subcellular location">
    <subcellularLocation>
        <location evidence="1">Membrane</location>
    </subcellularLocation>
</comment>
<comment type="caution">
    <text evidence="6">The sequence shown here is derived from an EMBL/GenBank/DDBJ whole genome shotgun (WGS) entry which is preliminary data.</text>
</comment>
<dbReference type="Proteomes" id="UP000446658">
    <property type="component" value="Unassembled WGS sequence"/>
</dbReference>
<evidence type="ECO:0000256" key="3">
    <source>
        <dbReference type="ARBA" id="ARBA00022989"/>
    </source>
</evidence>
<dbReference type="EMBL" id="WLYX01000001">
    <property type="protein sequence ID" value="MTD32554.1"/>
    <property type="molecule type" value="Genomic_DNA"/>
</dbReference>
<evidence type="ECO:0000256" key="4">
    <source>
        <dbReference type="ARBA" id="ARBA00023136"/>
    </source>
</evidence>
<dbReference type="RefSeq" id="WP_280954712.1">
    <property type="nucleotide sequence ID" value="NZ_WLYX01000001.1"/>
</dbReference>
<protein>
    <recommendedName>
        <fullName evidence="5">CHASE domain-containing protein</fullName>
    </recommendedName>
</protein>
<dbReference type="GO" id="GO:0007165">
    <property type="term" value="P:signal transduction"/>
    <property type="evidence" value="ECO:0007669"/>
    <property type="project" value="UniProtKB-ARBA"/>
</dbReference>
<keyword evidence="3" id="KW-1133">Transmembrane helix</keyword>
<dbReference type="AlphaFoldDB" id="A0A844GCR3"/>
<evidence type="ECO:0000256" key="2">
    <source>
        <dbReference type="ARBA" id="ARBA00022692"/>
    </source>
</evidence>
<feature type="domain" description="CHASE" evidence="5">
    <location>
        <begin position="1"/>
        <end position="95"/>
    </location>
</feature>
<dbReference type="GO" id="GO:0016020">
    <property type="term" value="C:membrane"/>
    <property type="evidence" value="ECO:0007669"/>
    <property type="project" value="UniProtKB-SubCell"/>
</dbReference>
<proteinExistence type="predicted"/>
<dbReference type="InterPro" id="IPR042240">
    <property type="entry name" value="CHASE_sf"/>
</dbReference>
<organism evidence="6 7">
    <name type="scientific">Paludibacterium denitrificans</name>
    <dbReference type="NCBI Taxonomy" id="2675226"/>
    <lineage>
        <taxon>Bacteria</taxon>
        <taxon>Pseudomonadati</taxon>
        <taxon>Pseudomonadota</taxon>
        <taxon>Betaproteobacteria</taxon>
        <taxon>Neisseriales</taxon>
        <taxon>Chromobacteriaceae</taxon>
        <taxon>Paludibacterium</taxon>
    </lineage>
</organism>
<name>A0A844GCR3_9NEIS</name>
<dbReference type="PROSITE" id="PS50839">
    <property type="entry name" value="CHASE"/>
    <property type="match status" value="1"/>
</dbReference>
<reference evidence="6 7" key="1">
    <citation type="submission" date="2019-11" db="EMBL/GenBank/DDBJ databases">
        <title>Draft genome sequence of Paludibacterium sp. dN18-1.</title>
        <authorList>
            <person name="Im W.-T."/>
        </authorList>
    </citation>
    <scope>NUCLEOTIDE SEQUENCE [LARGE SCALE GENOMIC DNA]</scope>
    <source>
        <strain evidence="7">dN 18-1</strain>
    </source>
</reference>
<dbReference type="Pfam" id="PF03924">
    <property type="entry name" value="CHASE"/>
    <property type="match status" value="1"/>
</dbReference>
<accession>A0A844GCR3</accession>
<dbReference type="InterPro" id="IPR006189">
    <property type="entry name" value="CHASE_dom"/>
</dbReference>
<keyword evidence="7" id="KW-1185">Reference proteome</keyword>
<evidence type="ECO:0000256" key="1">
    <source>
        <dbReference type="ARBA" id="ARBA00004370"/>
    </source>
</evidence>
<dbReference type="Gene3D" id="3.30.450.350">
    <property type="entry name" value="CHASE domain"/>
    <property type="match status" value="1"/>
</dbReference>
<keyword evidence="4" id="KW-0472">Membrane</keyword>
<keyword evidence="2" id="KW-0812">Transmembrane</keyword>
<dbReference type="GO" id="GO:0003824">
    <property type="term" value="F:catalytic activity"/>
    <property type="evidence" value="ECO:0007669"/>
    <property type="project" value="UniProtKB-ARBA"/>
</dbReference>
<sequence length="144" mass="15692">MPITYVEPFASNSKVLGLDILSSPILAAAVRRTEQSGQPEATGAIRLVQENRQQRGIVVYQAVFGRSNSALIEPNQLLGIVSSVFRMDDIPESALAHAERRDIDVCLMDKQGSTGSKRLSGPEGCAHEGWFGRHPHLTSSFQFA</sequence>